<dbReference type="RefSeq" id="WP_347436205.1">
    <property type="nucleotide sequence ID" value="NZ_CP089291.1"/>
</dbReference>
<evidence type="ECO:0000256" key="2">
    <source>
        <dbReference type="ARBA" id="ARBA00023015"/>
    </source>
</evidence>
<evidence type="ECO:0000256" key="5">
    <source>
        <dbReference type="ARBA" id="ARBA00023163"/>
    </source>
</evidence>
<protein>
    <submittedName>
        <fullName evidence="8">Sigma-70 family RNA polymerase sigma factor</fullName>
    </submittedName>
</protein>
<feature type="domain" description="RNA polymerase sigma-70 region 4" evidence="7">
    <location>
        <begin position="143"/>
        <end position="190"/>
    </location>
</feature>
<keyword evidence="9" id="KW-1185">Reference proteome</keyword>
<accession>A0ABY4CG68</accession>
<organism evidence="8 9">
    <name type="scientific">Fodinisporobacter ferrooxydans</name>
    <dbReference type="NCBI Taxonomy" id="2901836"/>
    <lineage>
        <taxon>Bacteria</taxon>
        <taxon>Bacillati</taxon>
        <taxon>Bacillota</taxon>
        <taxon>Bacilli</taxon>
        <taxon>Bacillales</taxon>
        <taxon>Alicyclobacillaceae</taxon>
        <taxon>Fodinisporobacter</taxon>
    </lineage>
</organism>
<dbReference type="InterPro" id="IPR007630">
    <property type="entry name" value="RNA_pol_sigma70_r4"/>
</dbReference>
<dbReference type="NCBIfam" id="TIGR02937">
    <property type="entry name" value="sigma70-ECF"/>
    <property type="match status" value="1"/>
</dbReference>
<dbReference type="PANTHER" id="PTHR43133">
    <property type="entry name" value="RNA POLYMERASE ECF-TYPE SIGMA FACTO"/>
    <property type="match status" value="1"/>
</dbReference>
<keyword evidence="4" id="KW-0238">DNA-binding</keyword>
<keyword evidence="5" id="KW-0804">Transcription</keyword>
<proteinExistence type="inferred from homology"/>
<dbReference type="Pfam" id="PF04545">
    <property type="entry name" value="Sigma70_r4"/>
    <property type="match status" value="1"/>
</dbReference>
<dbReference type="EMBL" id="CP089291">
    <property type="protein sequence ID" value="UOF89516.1"/>
    <property type="molecule type" value="Genomic_DNA"/>
</dbReference>
<sequence length="199" mass="23013">MIAVQRGVIVRNMTNLSDLELLNAMERGDGTALEELYERYVSITYSFALRITEDPSLSQEIVQDIFMKIWTSPRLYHPERGKFSSWLLALTRNASIDGLRKKARQNRFALTPSIDLHALPDENQNFLGNLEQEELREAIQTSLRTLKQEQIELLQLIYWQGNTLSEIAQQKDLPLGTVKSRLHTILKTLKSKLNWETKT</sequence>
<keyword evidence="2" id="KW-0805">Transcription regulation</keyword>
<evidence type="ECO:0000256" key="1">
    <source>
        <dbReference type="ARBA" id="ARBA00010641"/>
    </source>
</evidence>
<evidence type="ECO:0000259" key="7">
    <source>
        <dbReference type="Pfam" id="PF04545"/>
    </source>
</evidence>
<keyword evidence="3" id="KW-0731">Sigma factor</keyword>
<dbReference type="InterPro" id="IPR014284">
    <property type="entry name" value="RNA_pol_sigma-70_dom"/>
</dbReference>
<dbReference type="InterPro" id="IPR007627">
    <property type="entry name" value="RNA_pol_sigma70_r2"/>
</dbReference>
<dbReference type="Gene3D" id="1.10.10.10">
    <property type="entry name" value="Winged helix-like DNA-binding domain superfamily/Winged helix DNA-binding domain"/>
    <property type="match status" value="1"/>
</dbReference>
<comment type="similarity">
    <text evidence="1">Belongs to the sigma-70 factor family. ECF subfamily.</text>
</comment>
<feature type="domain" description="RNA polymerase sigma-70 region 2" evidence="6">
    <location>
        <begin position="36"/>
        <end position="104"/>
    </location>
</feature>
<dbReference type="PANTHER" id="PTHR43133:SF62">
    <property type="entry name" value="RNA POLYMERASE SIGMA FACTOR SIGZ"/>
    <property type="match status" value="1"/>
</dbReference>
<dbReference type="InterPro" id="IPR036388">
    <property type="entry name" value="WH-like_DNA-bd_sf"/>
</dbReference>
<dbReference type="InterPro" id="IPR013325">
    <property type="entry name" value="RNA_pol_sigma_r2"/>
</dbReference>
<dbReference type="InterPro" id="IPR039425">
    <property type="entry name" value="RNA_pol_sigma-70-like"/>
</dbReference>
<dbReference type="SUPFAM" id="SSF88946">
    <property type="entry name" value="Sigma2 domain of RNA polymerase sigma factors"/>
    <property type="match status" value="1"/>
</dbReference>
<evidence type="ECO:0000313" key="8">
    <source>
        <dbReference type="EMBL" id="UOF89516.1"/>
    </source>
</evidence>
<dbReference type="Proteomes" id="UP000830167">
    <property type="component" value="Chromosome"/>
</dbReference>
<dbReference type="Pfam" id="PF04542">
    <property type="entry name" value="Sigma70_r2"/>
    <property type="match status" value="1"/>
</dbReference>
<evidence type="ECO:0000259" key="6">
    <source>
        <dbReference type="Pfam" id="PF04542"/>
    </source>
</evidence>
<evidence type="ECO:0000256" key="4">
    <source>
        <dbReference type="ARBA" id="ARBA00023125"/>
    </source>
</evidence>
<reference evidence="8" key="1">
    <citation type="submission" date="2021-12" db="EMBL/GenBank/DDBJ databases">
        <title>Alicyclobacillaceae gen. nov., sp. nov., isolated from chalcocite enrichment system.</title>
        <authorList>
            <person name="Jiang Z."/>
        </authorList>
    </citation>
    <scope>NUCLEOTIDE SEQUENCE</scope>
    <source>
        <strain evidence="8">MYW30-H2</strain>
    </source>
</reference>
<gene>
    <name evidence="8" type="ORF">LSG31_16700</name>
</gene>
<evidence type="ECO:0000313" key="9">
    <source>
        <dbReference type="Proteomes" id="UP000830167"/>
    </source>
</evidence>
<dbReference type="Gene3D" id="1.10.1740.10">
    <property type="match status" value="1"/>
</dbReference>
<evidence type="ECO:0000256" key="3">
    <source>
        <dbReference type="ARBA" id="ARBA00023082"/>
    </source>
</evidence>
<name>A0ABY4CG68_9BACL</name>
<dbReference type="InterPro" id="IPR013324">
    <property type="entry name" value="RNA_pol_sigma_r3/r4-like"/>
</dbReference>
<dbReference type="SUPFAM" id="SSF88659">
    <property type="entry name" value="Sigma3 and sigma4 domains of RNA polymerase sigma factors"/>
    <property type="match status" value="1"/>
</dbReference>